<dbReference type="CDD" id="cd07033">
    <property type="entry name" value="TPP_PYR_DXS_TK_like"/>
    <property type="match status" value="1"/>
</dbReference>
<name>A0A1C5IN59_9ACTN</name>
<dbReference type="PANTHER" id="PTHR43825:SF3">
    <property type="entry name" value="PYRUVATE DEHYDROGENASE E1 COMPONENT"/>
    <property type="match status" value="1"/>
</dbReference>
<dbReference type="SUPFAM" id="SSF52922">
    <property type="entry name" value="TK C-terminal domain-like"/>
    <property type="match status" value="1"/>
</dbReference>
<dbReference type="GO" id="GO:0000287">
    <property type="term" value="F:magnesium ion binding"/>
    <property type="evidence" value="ECO:0007669"/>
    <property type="project" value="UniProtKB-ARBA"/>
</dbReference>
<dbReference type="OrthoDB" id="8732661at2"/>
<dbReference type="InterPro" id="IPR051157">
    <property type="entry name" value="PDH/Transketolase"/>
</dbReference>
<dbReference type="InterPro" id="IPR029061">
    <property type="entry name" value="THDP-binding"/>
</dbReference>
<dbReference type="SMART" id="SM00861">
    <property type="entry name" value="Transket_pyr"/>
    <property type="match status" value="1"/>
</dbReference>
<evidence type="ECO:0000313" key="3">
    <source>
        <dbReference type="Proteomes" id="UP000198215"/>
    </source>
</evidence>
<organism evidence="2 3">
    <name type="scientific">Micromonospora coxensis</name>
    <dbReference type="NCBI Taxonomy" id="356852"/>
    <lineage>
        <taxon>Bacteria</taxon>
        <taxon>Bacillati</taxon>
        <taxon>Actinomycetota</taxon>
        <taxon>Actinomycetes</taxon>
        <taxon>Micromonosporales</taxon>
        <taxon>Micromonosporaceae</taxon>
        <taxon>Micromonospora</taxon>
    </lineage>
</organism>
<feature type="domain" description="Transketolase-like pyrimidine-binding" evidence="1">
    <location>
        <begin position="1"/>
        <end position="164"/>
    </location>
</feature>
<protein>
    <submittedName>
        <fullName evidence="2">Transketolase</fullName>
    </submittedName>
</protein>
<dbReference type="RefSeq" id="WP_088976574.1">
    <property type="nucleotide sequence ID" value="NZ_LT607753.1"/>
</dbReference>
<dbReference type="Gene3D" id="3.40.50.970">
    <property type="match status" value="1"/>
</dbReference>
<gene>
    <name evidence="2" type="ORF">GA0070614_3079</name>
</gene>
<sequence length="298" mass="31329">MRETFIDTMTDLLAEDPRTAVVLADISAASFVPAARRHPDRVLNVGIREQLLIGVAGGLALTGLRPVAHSYAPFLVERAYEQIKLDLDHQGVGAVLVGVGASYDRASAGRTHLSPADVALIDSLHGWTVHVPGHPGEVAPLLRATVAADSSAYLRLSTQQNARAYPDGGDLRVVRDAGPGAALLVAVGPVLDAALAAVADLPVTVAYTHRPRPFDVAGLRALAGTEVVLVEPYLAGTSARVVSEALADRPHRLLSLGVGRAELRRYGTAEDHTRWHGLDAAGLRRSVDGFLGELATVG</sequence>
<dbReference type="InterPro" id="IPR005475">
    <property type="entry name" value="Transketolase-like_Pyr-bd"/>
</dbReference>
<reference evidence="3" key="1">
    <citation type="submission" date="2016-06" db="EMBL/GenBank/DDBJ databases">
        <authorList>
            <person name="Varghese N."/>
            <person name="Submissions Spin"/>
        </authorList>
    </citation>
    <scope>NUCLEOTIDE SEQUENCE [LARGE SCALE GENOMIC DNA]</scope>
    <source>
        <strain evidence="3">DSM 45161</strain>
    </source>
</reference>
<dbReference type="Pfam" id="PF02779">
    <property type="entry name" value="Transket_pyr"/>
    <property type="match status" value="1"/>
</dbReference>
<keyword evidence="3" id="KW-1185">Reference proteome</keyword>
<accession>A0A1C5IN59</accession>
<dbReference type="PANTHER" id="PTHR43825">
    <property type="entry name" value="PYRUVATE DEHYDROGENASE E1 COMPONENT"/>
    <property type="match status" value="1"/>
</dbReference>
<evidence type="ECO:0000259" key="1">
    <source>
        <dbReference type="SMART" id="SM00861"/>
    </source>
</evidence>
<evidence type="ECO:0000313" key="2">
    <source>
        <dbReference type="EMBL" id="SCG59583.1"/>
    </source>
</evidence>
<dbReference type="SUPFAM" id="SSF52518">
    <property type="entry name" value="Thiamin diphosphate-binding fold (THDP-binding)"/>
    <property type="match status" value="1"/>
</dbReference>
<dbReference type="AlphaFoldDB" id="A0A1C5IN59"/>
<dbReference type="EMBL" id="LT607753">
    <property type="protein sequence ID" value="SCG59583.1"/>
    <property type="molecule type" value="Genomic_DNA"/>
</dbReference>
<dbReference type="Proteomes" id="UP000198215">
    <property type="component" value="Chromosome I"/>
</dbReference>
<dbReference type="InterPro" id="IPR009014">
    <property type="entry name" value="Transketo_C/PFOR_II"/>
</dbReference>
<proteinExistence type="predicted"/>
<dbReference type="Gene3D" id="3.40.50.920">
    <property type="match status" value="1"/>
</dbReference>